<dbReference type="NCBIfam" id="TIGR00667">
    <property type="entry name" value="aat"/>
    <property type="match status" value="1"/>
</dbReference>
<dbReference type="Proteomes" id="UP001326715">
    <property type="component" value="Chromosome"/>
</dbReference>
<accession>A0A1K1QIK1</accession>
<dbReference type="InterPro" id="IPR016181">
    <property type="entry name" value="Acyl_CoA_acyltransferase"/>
</dbReference>
<dbReference type="InterPro" id="IPR042203">
    <property type="entry name" value="Leu/Phe-tRNA_Trfase_C"/>
</dbReference>
<comment type="catalytic activity">
    <reaction evidence="4">
        <text>N-terminal L-lysyl-[protein] + L-leucyl-tRNA(Leu) = N-terminal L-leucyl-L-lysyl-[protein] + tRNA(Leu) + H(+)</text>
        <dbReference type="Rhea" id="RHEA:12340"/>
        <dbReference type="Rhea" id="RHEA-COMP:9613"/>
        <dbReference type="Rhea" id="RHEA-COMP:9622"/>
        <dbReference type="Rhea" id="RHEA-COMP:12670"/>
        <dbReference type="Rhea" id="RHEA-COMP:12671"/>
        <dbReference type="ChEBI" id="CHEBI:15378"/>
        <dbReference type="ChEBI" id="CHEBI:65249"/>
        <dbReference type="ChEBI" id="CHEBI:78442"/>
        <dbReference type="ChEBI" id="CHEBI:78494"/>
        <dbReference type="ChEBI" id="CHEBI:133043"/>
        <dbReference type="EC" id="2.3.2.6"/>
    </reaction>
</comment>
<dbReference type="InterPro" id="IPR004616">
    <property type="entry name" value="Leu/Phe-tRNA_Trfase"/>
</dbReference>
<dbReference type="OrthoDB" id="9790282at2"/>
<evidence type="ECO:0000313" key="7">
    <source>
        <dbReference type="Proteomes" id="UP000183788"/>
    </source>
</evidence>
<dbReference type="GO" id="GO:0030163">
    <property type="term" value="P:protein catabolic process"/>
    <property type="evidence" value="ECO:0007669"/>
    <property type="project" value="UniProtKB-UniRule"/>
</dbReference>
<dbReference type="RefSeq" id="WP_072361058.1">
    <property type="nucleotide sequence ID" value="NZ_CP139972.1"/>
</dbReference>
<dbReference type="InterPro" id="IPR042221">
    <property type="entry name" value="Leu/Phe-tRNA_Trfase_N"/>
</dbReference>
<dbReference type="PANTHER" id="PTHR30098">
    <property type="entry name" value="LEUCYL/PHENYLALANYL-TRNA--PROTEIN TRANSFERASE"/>
    <property type="match status" value="1"/>
</dbReference>
<dbReference type="AlphaFoldDB" id="A0A1K1QIK1"/>
<comment type="catalytic activity">
    <reaction evidence="4">
        <text>L-phenylalanyl-tRNA(Phe) + an N-terminal L-alpha-aminoacyl-[protein] = an N-terminal L-phenylalanyl-L-alpha-aminoacyl-[protein] + tRNA(Phe)</text>
        <dbReference type="Rhea" id="RHEA:43632"/>
        <dbReference type="Rhea" id="RHEA-COMP:9668"/>
        <dbReference type="Rhea" id="RHEA-COMP:9699"/>
        <dbReference type="Rhea" id="RHEA-COMP:10636"/>
        <dbReference type="Rhea" id="RHEA-COMP:10637"/>
        <dbReference type="ChEBI" id="CHEBI:78442"/>
        <dbReference type="ChEBI" id="CHEBI:78531"/>
        <dbReference type="ChEBI" id="CHEBI:78597"/>
        <dbReference type="ChEBI" id="CHEBI:83561"/>
        <dbReference type="EC" id="2.3.2.6"/>
    </reaction>
</comment>
<comment type="catalytic activity">
    <reaction evidence="4">
        <text>N-terminal L-arginyl-[protein] + L-leucyl-tRNA(Leu) = N-terminal L-leucyl-L-arginyl-[protein] + tRNA(Leu) + H(+)</text>
        <dbReference type="Rhea" id="RHEA:50416"/>
        <dbReference type="Rhea" id="RHEA-COMP:9613"/>
        <dbReference type="Rhea" id="RHEA-COMP:9622"/>
        <dbReference type="Rhea" id="RHEA-COMP:12672"/>
        <dbReference type="Rhea" id="RHEA-COMP:12673"/>
        <dbReference type="ChEBI" id="CHEBI:15378"/>
        <dbReference type="ChEBI" id="CHEBI:64719"/>
        <dbReference type="ChEBI" id="CHEBI:78442"/>
        <dbReference type="ChEBI" id="CHEBI:78494"/>
        <dbReference type="ChEBI" id="CHEBI:133044"/>
        <dbReference type="EC" id="2.3.2.6"/>
    </reaction>
</comment>
<reference evidence="6 8" key="2">
    <citation type="submission" date="2023-11" db="EMBL/GenBank/DDBJ databases">
        <title>MicrobeMod: A computational toolkit for identifying prokaryotic methylation and restriction-modification with nanopore sequencing.</title>
        <authorList>
            <person name="Crits-Christoph A."/>
            <person name="Kang S.C."/>
            <person name="Lee H."/>
            <person name="Ostrov N."/>
        </authorList>
    </citation>
    <scope>NUCLEOTIDE SEQUENCE [LARGE SCALE GENOMIC DNA]</scope>
    <source>
        <strain evidence="6 8">ATCC 23090</strain>
    </source>
</reference>
<dbReference type="HAMAP" id="MF_00688">
    <property type="entry name" value="Leu_Phe_trans"/>
    <property type="match status" value="1"/>
</dbReference>
<dbReference type="Gene3D" id="3.30.70.3550">
    <property type="entry name" value="Leucyl/phenylalanyl-tRNA-protein transferase, N-terminal domain"/>
    <property type="match status" value="1"/>
</dbReference>
<dbReference type="EMBL" id="CP140154">
    <property type="protein sequence ID" value="WQG89152.1"/>
    <property type="molecule type" value="Genomic_DNA"/>
</dbReference>
<dbReference type="STRING" id="1004.SAMN05661012_02804"/>
<dbReference type="EC" id="2.3.2.6" evidence="4"/>
<dbReference type="EMBL" id="FPIZ01000008">
    <property type="protein sequence ID" value="SFW59775.1"/>
    <property type="molecule type" value="Genomic_DNA"/>
</dbReference>
<evidence type="ECO:0000256" key="4">
    <source>
        <dbReference type="HAMAP-Rule" id="MF_00688"/>
    </source>
</evidence>
<evidence type="ECO:0000313" key="8">
    <source>
        <dbReference type="Proteomes" id="UP001326715"/>
    </source>
</evidence>
<dbReference type="GO" id="GO:0005737">
    <property type="term" value="C:cytoplasm"/>
    <property type="evidence" value="ECO:0007669"/>
    <property type="project" value="UniProtKB-SubCell"/>
</dbReference>
<dbReference type="PANTHER" id="PTHR30098:SF2">
    <property type="entry name" value="LEUCYL_PHENYLALANYL-TRNA--PROTEIN TRANSFERASE"/>
    <property type="match status" value="1"/>
</dbReference>
<comment type="similarity">
    <text evidence="4">Belongs to the L/F-transferase family.</text>
</comment>
<keyword evidence="8" id="KW-1185">Reference proteome</keyword>
<comment type="function">
    <text evidence="4">Functions in the N-end rule pathway of protein degradation where it conjugates Leu, Phe and, less efficiently, Met from aminoacyl-tRNAs to the N-termini of proteins containing an N-terminal arginine or lysine.</text>
</comment>
<sequence>MPVFYLTEELIFPPVNLADEDGLLAYGGDLSVERLLLAYQEGIFPWYNEPPILWWSPDPRFVLFPDELKLSASMKQVLKKGIFEITFDKDFAGVIAGCRESPRKGQDGTWITEEVADAYTALHNEGYAHSVECWQGGDLVGGFYGVMLGNCFFGESMFAKATNASKAAFVTFVQRAAVLGVKVIDCQVYTEHLASLGAKFITREEFLGIINENHFQRKKGRK</sequence>
<dbReference type="GO" id="GO:0008914">
    <property type="term" value="F:leucyl-tRNA--protein transferase activity"/>
    <property type="evidence" value="ECO:0007669"/>
    <property type="project" value="UniProtKB-UniRule"/>
</dbReference>
<protein>
    <recommendedName>
        <fullName evidence="4">Leucyl/phenylalanyl-tRNA--protein transferase</fullName>
        <ecNumber evidence="4">2.3.2.6</ecNumber>
    </recommendedName>
    <alternativeName>
        <fullName evidence="4">L/F-transferase</fullName>
    </alternativeName>
    <alternativeName>
        <fullName evidence="4">Leucyltransferase</fullName>
    </alternativeName>
    <alternativeName>
        <fullName evidence="4">Phenyalanyltransferase</fullName>
    </alternativeName>
</protein>
<dbReference type="Proteomes" id="UP000183788">
    <property type="component" value="Unassembled WGS sequence"/>
</dbReference>
<dbReference type="Gene3D" id="3.40.630.70">
    <property type="entry name" value="Leucyl/phenylalanyl-tRNA-protein transferase, C-terminal domain"/>
    <property type="match status" value="1"/>
</dbReference>
<reference evidence="5 7" key="1">
    <citation type="submission" date="2016-11" db="EMBL/GenBank/DDBJ databases">
        <authorList>
            <person name="Jaros S."/>
            <person name="Januszkiewicz K."/>
            <person name="Wedrychowicz H."/>
        </authorList>
    </citation>
    <scope>NUCLEOTIDE SEQUENCE [LARGE SCALE GENOMIC DNA]</scope>
    <source>
        <strain evidence="5 7">DSM 784</strain>
    </source>
</reference>
<keyword evidence="1 4" id="KW-0963">Cytoplasm</keyword>
<evidence type="ECO:0000313" key="6">
    <source>
        <dbReference type="EMBL" id="WQG89152.1"/>
    </source>
</evidence>
<evidence type="ECO:0000256" key="3">
    <source>
        <dbReference type="ARBA" id="ARBA00023315"/>
    </source>
</evidence>
<keyword evidence="2 4" id="KW-0808">Transferase</keyword>
<evidence type="ECO:0000256" key="2">
    <source>
        <dbReference type="ARBA" id="ARBA00022679"/>
    </source>
</evidence>
<dbReference type="Pfam" id="PF03588">
    <property type="entry name" value="Leu_Phe_trans"/>
    <property type="match status" value="1"/>
</dbReference>
<proteinExistence type="inferred from homology"/>
<keyword evidence="3 4" id="KW-0012">Acyltransferase</keyword>
<dbReference type="SUPFAM" id="SSF55729">
    <property type="entry name" value="Acyl-CoA N-acyltransferases (Nat)"/>
    <property type="match status" value="1"/>
</dbReference>
<organism evidence="5 7">
    <name type="scientific">Chitinophaga sancti</name>
    <dbReference type="NCBI Taxonomy" id="1004"/>
    <lineage>
        <taxon>Bacteria</taxon>
        <taxon>Pseudomonadati</taxon>
        <taxon>Bacteroidota</taxon>
        <taxon>Chitinophagia</taxon>
        <taxon>Chitinophagales</taxon>
        <taxon>Chitinophagaceae</taxon>
        <taxon>Chitinophaga</taxon>
    </lineage>
</organism>
<evidence type="ECO:0000313" key="5">
    <source>
        <dbReference type="EMBL" id="SFW59775.1"/>
    </source>
</evidence>
<comment type="subcellular location">
    <subcellularLocation>
        <location evidence="4">Cytoplasm</location>
    </subcellularLocation>
</comment>
<gene>
    <name evidence="4 6" type="primary">aat</name>
    <name evidence="5" type="ORF">SAMN05661012_02804</name>
    <name evidence="6" type="ORF">SR876_29920</name>
</gene>
<evidence type="ECO:0000256" key="1">
    <source>
        <dbReference type="ARBA" id="ARBA00022490"/>
    </source>
</evidence>
<name>A0A1K1QIK1_9BACT</name>